<proteinExistence type="predicted"/>
<dbReference type="SUPFAM" id="SSF52317">
    <property type="entry name" value="Class I glutamine amidotransferase-like"/>
    <property type="match status" value="1"/>
</dbReference>
<dbReference type="RefSeq" id="WP_284246145.1">
    <property type="nucleotide sequence ID" value="NZ_BSST01000001.1"/>
</dbReference>
<dbReference type="Gene3D" id="3.40.50.880">
    <property type="match status" value="1"/>
</dbReference>
<keyword evidence="3" id="KW-1185">Reference proteome</keyword>
<evidence type="ECO:0000259" key="1">
    <source>
        <dbReference type="Pfam" id="PF01965"/>
    </source>
</evidence>
<organism evidence="2 3">
    <name type="scientific">Thalassotalea insulae</name>
    <dbReference type="NCBI Taxonomy" id="2056778"/>
    <lineage>
        <taxon>Bacteria</taxon>
        <taxon>Pseudomonadati</taxon>
        <taxon>Pseudomonadota</taxon>
        <taxon>Gammaproteobacteria</taxon>
        <taxon>Alteromonadales</taxon>
        <taxon>Colwelliaceae</taxon>
        <taxon>Thalassotalea</taxon>
    </lineage>
</organism>
<protein>
    <submittedName>
        <fullName evidence="2">Glutamine amidotransferase</fullName>
    </submittedName>
</protein>
<dbReference type="Pfam" id="PF01965">
    <property type="entry name" value="DJ-1_PfpI"/>
    <property type="match status" value="1"/>
</dbReference>
<dbReference type="InterPro" id="IPR052158">
    <property type="entry name" value="INH-QAR"/>
</dbReference>
<sequence>MNIGIYIYQNSEVLDFSGPFEVCSTANRFLEQPHQVLLIGQSTAPVKARGGFTVTPHYSIAEHPPLDVLIVAGGIHDQEMFNQPVINWIARQYTRVNVLASVCTGAFLLAEAGVLSGLKVTTHWQDIANLQARYSDVEVCSDLRWLDQGKIITSAGISAGIDMSLHLIERLYSRQLATQTAKQMEFDWQTN</sequence>
<evidence type="ECO:0000313" key="3">
    <source>
        <dbReference type="Proteomes" id="UP001157186"/>
    </source>
</evidence>
<name>A0ABQ6GW79_9GAMM</name>
<comment type="caution">
    <text evidence="2">The sequence shown here is derived from an EMBL/GenBank/DDBJ whole genome shotgun (WGS) entry which is preliminary data.</text>
</comment>
<accession>A0ABQ6GW79</accession>
<gene>
    <name evidence="2" type="ORF">tinsulaeT_35180</name>
</gene>
<keyword evidence="2" id="KW-0315">Glutamine amidotransferase</keyword>
<dbReference type="EMBL" id="BSST01000001">
    <property type="protein sequence ID" value="GLX80178.1"/>
    <property type="molecule type" value="Genomic_DNA"/>
</dbReference>
<dbReference type="Proteomes" id="UP001157186">
    <property type="component" value="Unassembled WGS sequence"/>
</dbReference>
<dbReference type="InterPro" id="IPR002818">
    <property type="entry name" value="DJ-1/PfpI"/>
</dbReference>
<dbReference type="PANTHER" id="PTHR43130">
    <property type="entry name" value="ARAC-FAMILY TRANSCRIPTIONAL REGULATOR"/>
    <property type="match status" value="1"/>
</dbReference>
<evidence type="ECO:0000313" key="2">
    <source>
        <dbReference type="EMBL" id="GLX80178.1"/>
    </source>
</evidence>
<dbReference type="CDD" id="cd03139">
    <property type="entry name" value="GATase1_PfpI_2"/>
    <property type="match status" value="1"/>
</dbReference>
<feature type="domain" description="DJ-1/PfpI" evidence="1">
    <location>
        <begin position="20"/>
        <end position="169"/>
    </location>
</feature>
<reference evidence="2 3" key="1">
    <citation type="submission" date="2023-03" db="EMBL/GenBank/DDBJ databases">
        <title>Draft genome sequence of Thalassotalea insulae KCTC 62186T.</title>
        <authorList>
            <person name="Sawabe T."/>
        </authorList>
    </citation>
    <scope>NUCLEOTIDE SEQUENCE [LARGE SCALE GENOMIC DNA]</scope>
    <source>
        <strain evidence="2 3">KCTC 62186</strain>
    </source>
</reference>
<dbReference type="PANTHER" id="PTHR43130:SF14">
    <property type="entry name" value="DJ-1_PFPI DOMAIN-CONTAINING PROTEIN"/>
    <property type="match status" value="1"/>
</dbReference>
<dbReference type="InterPro" id="IPR029062">
    <property type="entry name" value="Class_I_gatase-like"/>
</dbReference>